<feature type="transmembrane region" description="Helical" evidence="2">
    <location>
        <begin position="37"/>
        <end position="54"/>
    </location>
</feature>
<dbReference type="RefSeq" id="WP_094550795.1">
    <property type="nucleotide sequence ID" value="NZ_MQWB01000001.1"/>
</dbReference>
<dbReference type="AlphaFoldDB" id="A0A259U2X6"/>
<evidence type="ECO:0000313" key="3">
    <source>
        <dbReference type="EMBL" id="OZC04385.1"/>
    </source>
</evidence>
<protein>
    <submittedName>
        <fullName evidence="3">Uncharacterized protein</fullName>
    </submittedName>
</protein>
<evidence type="ECO:0000256" key="1">
    <source>
        <dbReference type="SAM" id="MobiDB-lite"/>
    </source>
</evidence>
<organism evidence="3 4">
    <name type="scientific">Rubricoccus marinus</name>
    <dbReference type="NCBI Taxonomy" id="716817"/>
    <lineage>
        <taxon>Bacteria</taxon>
        <taxon>Pseudomonadati</taxon>
        <taxon>Rhodothermota</taxon>
        <taxon>Rhodothermia</taxon>
        <taxon>Rhodothermales</taxon>
        <taxon>Rubricoccaceae</taxon>
        <taxon>Rubricoccus</taxon>
    </lineage>
</organism>
<dbReference type="Proteomes" id="UP000216446">
    <property type="component" value="Unassembled WGS sequence"/>
</dbReference>
<keyword evidence="2" id="KW-0472">Membrane</keyword>
<sequence>MSHVLSRRQIWGPPVLLGVLSLVGLVAALVADGVGDALSWAALALPVAVCAAAFRRRSQRNPSPASAPPLQVARPVGPLPRRG</sequence>
<evidence type="ECO:0000256" key="2">
    <source>
        <dbReference type="SAM" id="Phobius"/>
    </source>
</evidence>
<dbReference type="InParanoid" id="A0A259U2X6"/>
<comment type="caution">
    <text evidence="3">The sequence shown here is derived from an EMBL/GenBank/DDBJ whole genome shotgun (WGS) entry which is preliminary data.</text>
</comment>
<proteinExistence type="predicted"/>
<keyword evidence="2" id="KW-1133">Transmembrane helix</keyword>
<keyword evidence="4" id="KW-1185">Reference proteome</keyword>
<name>A0A259U2X6_9BACT</name>
<gene>
    <name evidence="3" type="ORF">BSZ36_16190</name>
</gene>
<reference evidence="3 4" key="1">
    <citation type="submission" date="2016-11" db="EMBL/GenBank/DDBJ databases">
        <title>Study of marine rhodopsin-containing bacteria.</title>
        <authorList>
            <person name="Yoshizawa S."/>
            <person name="Kumagai Y."/>
            <person name="Kogure K."/>
        </authorList>
    </citation>
    <scope>NUCLEOTIDE SEQUENCE [LARGE SCALE GENOMIC DNA]</scope>
    <source>
        <strain evidence="3 4">SG-29</strain>
    </source>
</reference>
<dbReference type="EMBL" id="MQWB01000001">
    <property type="protein sequence ID" value="OZC04385.1"/>
    <property type="molecule type" value="Genomic_DNA"/>
</dbReference>
<accession>A0A259U2X6</accession>
<feature type="region of interest" description="Disordered" evidence="1">
    <location>
        <begin position="59"/>
        <end position="83"/>
    </location>
</feature>
<feature type="transmembrane region" description="Helical" evidence="2">
    <location>
        <begin position="12"/>
        <end position="31"/>
    </location>
</feature>
<evidence type="ECO:0000313" key="4">
    <source>
        <dbReference type="Proteomes" id="UP000216446"/>
    </source>
</evidence>
<keyword evidence="2" id="KW-0812">Transmembrane</keyword>